<proteinExistence type="predicted"/>
<accession>L1NFZ6</accession>
<comment type="caution">
    <text evidence="1">The sequence shown here is derived from an EMBL/GenBank/DDBJ whole genome shotgun (WGS) entry which is preliminary data.</text>
</comment>
<organism evidence="1 2">
    <name type="scientific">Porphyromonas catoniae F0037</name>
    <dbReference type="NCBI Taxonomy" id="1127696"/>
    <lineage>
        <taxon>Bacteria</taxon>
        <taxon>Pseudomonadati</taxon>
        <taxon>Bacteroidota</taxon>
        <taxon>Bacteroidia</taxon>
        <taxon>Bacteroidales</taxon>
        <taxon>Porphyromonadaceae</taxon>
        <taxon>Porphyromonas</taxon>
    </lineage>
</organism>
<protein>
    <submittedName>
        <fullName evidence="1">Uncharacterized protein</fullName>
    </submittedName>
</protein>
<dbReference type="Proteomes" id="UP000010408">
    <property type="component" value="Unassembled WGS sequence"/>
</dbReference>
<evidence type="ECO:0000313" key="2">
    <source>
        <dbReference type="Proteomes" id="UP000010408"/>
    </source>
</evidence>
<dbReference type="EMBL" id="AMEQ01000018">
    <property type="protein sequence ID" value="EKY02210.1"/>
    <property type="molecule type" value="Genomic_DNA"/>
</dbReference>
<sequence>MTSYHNSFTHLSTLLYLSCFHIIIELSKSTSSLEIAAICFAPYQETKQTSSAPISKHCI</sequence>
<evidence type="ECO:0000313" key="1">
    <source>
        <dbReference type="EMBL" id="EKY02210.1"/>
    </source>
</evidence>
<dbReference type="AlphaFoldDB" id="L1NFZ6"/>
<name>L1NFZ6_9PORP</name>
<dbReference type="HOGENOM" id="CLU_2956673_0_0_10"/>
<gene>
    <name evidence="1" type="ORF">HMPREF9134_00599</name>
</gene>
<reference evidence="1 2" key="1">
    <citation type="submission" date="2012-05" db="EMBL/GenBank/DDBJ databases">
        <authorList>
            <person name="Weinstock G."/>
            <person name="Sodergren E."/>
            <person name="Lobos E.A."/>
            <person name="Fulton L."/>
            <person name="Fulton R."/>
            <person name="Courtney L."/>
            <person name="Fronick C."/>
            <person name="O'Laughlin M."/>
            <person name="Godfrey J."/>
            <person name="Wilson R.M."/>
            <person name="Miner T."/>
            <person name="Farmer C."/>
            <person name="Delehaunty K."/>
            <person name="Cordes M."/>
            <person name="Minx P."/>
            <person name="Tomlinson C."/>
            <person name="Chen J."/>
            <person name="Wollam A."/>
            <person name="Pepin K.H."/>
            <person name="Bhonagiri V."/>
            <person name="Zhang X."/>
            <person name="Suruliraj S."/>
            <person name="Warren W."/>
            <person name="Mitreva M."/>
            <person name="Mardis E.R."/>
            <person name="Wilson R.K."/>
        </authorList>
    </citation>
    <scope>NUCLEOTIDE SEQUENCE [LARGE SCALE GENOMIC DNA]</scope>
    <source>
        <strain evidence="1 2">F0037</strain>
    </source>
</reference>